<dbReference type="Pfam" id="PF03929">
    <property type="entry name" value="PepSY_TM"/>
    <property type="match status" value="1"/>
</dbReference>
<feature type="transmembrane region" description="Helical" evidence="1">
    <location>
        <begin position="140"/>
        <end position="161"/>
    </location>
</feature>
<keyword evidence="1" id="KW-0812">Transmembrane</keyword>
<dbReference type="Proteomes" id="UP000268007">
    <property type="component" value="Unassembled WGS sequence"/>
</dbReference>
<dbReference type="PANTHER" id="PTHR34219">
    <property type="entry name" value="IRON-REGULATED INNER MEMBRANE PROTEIN-RELATED"/>
    <property type="match status" value="1"/>
</dbReference>
<keyword evidence="1" id="KW-0472">Membrane</keyword>
<proteinExistence type="predicted"/>
<evidence type="ECO:0000313" key="3">
    <source>
        <dbReference type="Proteomes" id="UP000268007"/>
    </source>
</evidence>
<evidence type="ECO:0000256" key="1">
    <source>
        <dbReference type="SAM" id="Phobius"/>
    </source>
</evidence>
<feature type="transmembrane region" description="Helical" evidence="1">
    <location>
        <begin position="191"/>
        <end position="214"/>
    </location>
</feature>
<dbReference type="PROSITE" id="PS51257">
    <property type="entry name" value="PROKAR_LIPOPROTEIN"/>
    <property type="match status" value="1"/>
</dbReference>
<gene>
    <name evidence="2" type="ORF">BDD43_4910</name>
</gene>
<dbReference type="InterPro" id="IPR005625">
    <property type="entry name" value="PepSY-ass_TM"/>
</dbReference>
<accession>A0A495J7E8</accession>
<name>A0A495J7E8_9SPHI</name>
<feature type="transmembrane region" description="Helical" evidence="1">
    <location>
        <begin position="12"/>
        <end position="34"/>
    </location>
</feature>
<sequence>MTAKKVIGFIHLWLGLISGIIVVIVSITGCIIVFEKEIRSVTEPFQYVQTGKVLLPPSQLKKIVEERFKGKNVGTITYNGPGRSAVVNYMGMKMGSMATNIYVDPYNGQILKIKVMKDDFFRIILQGHYYLWLPKEIGKIIVPAGVLMFFFLLITGLILWWPKSRKQAGLSFSIRWGAKWKKLNYDLHNVLGFYAMLILLCICTTGLVMGYKWFGQGFYWLTSGGHQLKTTKKPMSKNPVLSDSLNNKADLVWAECLGRKPYVEETAFTFYYPEKKNAAFMVFYNPNKDTHYLRETWYFDQYSLKPLQGKGSGFEAGLYEKAGLGDKIKRMNYDIHTGGILGIWTKVLAFIASLISATLPVTGFYVWWGKRRKKSKATKAATVDREMSLV</sequence>
<dbReference type="RefSeq" id="WP_162847161.1">
    <property type="nucleotide sequence ID" value="NZ_RBKU01000001.1"/>
</dbReference>
<comment type="caution">
    <text evidence="2">The sequence shown here is derived from an EMBL/GenBank/DDBJ whole genome shotgun (WGS) entry which is preliminary data.</text>
</comment>
<reference evidence="2 3" key="1">
    <citation type="submission" date="2018-10" db="EMBL/GenBank/DDBJ databases">
        <title>Genomic Encyclopedia of Archaeal and Bacterial Type Strains, Phase II (KMG-II): from individual species to whole genera.</title>
        <authorList>
            <person name="Goeker M."/>
        </authorList>
    </citation>
    <scope>NUCLEOTIDE SEQUENCE [LARGE SCALE GENOMIC DNA]</scope>
    <source>
        <strain evidence="2 3">DSM 18602</strain>
    </source>
</reference>
<dbReference type="AlphaFoldDB" id="A0A495J7E8"/>
<evidence type="ECO:0000313" key="2">
    <source>
        <dbReference type="EMBL" id="RKR84661.1"/>
    </source>
</evidence>
<keyword evidence="3" id="KW-1185">Reference proteome</keyword>
<feature type="transmembrane region" description="Helical" evidence="1">
    <location>
        <begin position="347"/>
        <end position="368"/>
    </location>
</feature>
<protein>
    <submittedName>
        <fullName evidence="2">Putative iron-regulated membrane protein</fullName>
    </submittedName>
</protein>
<keyword evidence="1" id="KW-1133">Transmembrane helix</keyword>
<organism evidence="2 3">
    <name type="scientific">Mucilaginibacter gracilis</name>
    <dbReference type="NCBI Taxonomy" id="423350"/>
    <lineage>
        <taxon>Bacteria</taxon>
        <taxon>Pseudomonadati</taxon>
        <taxon>Bacteroidota</taxon>
        <taxon>Sphingobacteriia</taxon>
        <taxon>Sphingobacteriales</taxon>
        <taxon>Sphingobacteriaceae</taxon>
        <taxon>Mucilaginibacter</taxon>
    </lineage>
</organism>
<dbReference type="PANTHER" id="PTHR34219:SF3">
    <property type="entry name" value="BLL7967 PROTEIN"/>
    <property type="match status" value="1"/>
</dbReference>
<dbReference type="EMBL" id="RBKU01000001">
    <property type="protein sequence ID" value="RKR84661.1"/>
    <property type="molecule type" value="Genomic_DNA"/>
</dbReference>